<comment type="caution">
    <text evidence="1">The sequence shown here is derived from an EMBL/GenBank/DDBJ whole genome shotgun (WGS) entry which is preliminary data.</text>
</comment>
<dbReference type="Pfam" id="PF05981">
    <property type="entry name" value="CreA"/>
    <property type="match status" value="1"/>
</dbReference>
<dbReference type="RefSeq" id="WP_246408767.1">
    <property type="nucleotide sequence ID" value="NZ_JACHOB010000005.1"/>
</dbReference>
<dbReference type="PANTHER" id="PTHR37952">
    <property type="match status" value="1"/>
</dbReference>
<sequence length="162" mass="17713">MRRRLAALTLLPFLAACGGDDEVGEFKNDFLGNEIKVEAMADPDVEGVTCHITYFDRGVLDRAKNGNWFEDPSNSSIACRQTGPIVIGDIDMGRGGESVFSQSRSIVLKSIIVRRIYDPQADTLMYIAYSRRPVEGSAKMSLSTVALYGQDVTWTGGKPEAS</sequence>
<dbReference type="PIRSF" id="PIRSF003174">
    <property type="entry name" value="CreA"/>
    <property type="match status" value="1"/>
</dbReference>
<dbReference type="PANTHER" id="PTHR37952:SF2">
    <property type="entry name" value="PROTEIN CREA"/>
    <property type="match status" value="1"/>
</dbReference>
<organism evidence="1 2">
    <name type="scientific">Parvularcula dongshanensis</name>
    <dbReference type="NCBI Taxonomy" id="1173995"/>
    <lineage>
        <taxon>Bacteria</taxon>
        <taxon>Pseudomonadati</taxon>
        <taxon>Pseudomonadota</taxon>
        <taxon>Alphaproteobacteria</taxon>
        <taxon>Parvularculales</taxon>
        <taxon>Parvularculaceae</taxon>
        <taxon>Parvularcula</taxon>
    </lineage>
</organism>
<dbReference type="GO" id="GO:0005829">
    <property type="term" value="C:cytosol"/>
    <property type="evidence" value="ECO:0007669"/>
    <property type="project" value="TreeGrafter"/>
</dbReference>
<dbReference type="AlphaFoldDB" id="A0A840I670"/>
<keyword evidence="2" id="KW-1185">Reference proteome</keyword>
<dbReference type="InterPro" id="IPR010292">
    <property type="entry name" value="Uncharacterised_CreA"/>
</dbReference>
<reference evidence="1 2" key="1">
    <citation type="submission" date="2020-08" db="EMBL/GenBank/DDBJ databases">
        <title>Genomic Encyclopedia of Type Strains, Phase IV (KMG-IV): sequencing the most valuable type-strain genomes for metagenomic binning, comparative biology and taxonomic classification.</title>
        <authorList>
            <person name="Goeker M."/>
        </authorList>
    </citation>
    <scope>NUCLEOTIDE SEQUENCE [LARGE SCALE GENOMIC DNA]</scope>
    <source>
        <strain evidence="1 2">DSM 102850</strain>
    </source>
</reference>
<name>A0A840I670_9PROT</name>
<dbReference type="EMBL" id="JACHOB010000005">
    <property type="protein sequence ID" value="MBB4659753.1"/>
    <property type="molecule type" value="Genomic_DNA"/>
</dbReference>
<proteinExistence type="predicted"/>
<dbReference type="PROSITE" id="PS51257">
    <property type="entry name" value="PROKAR_LIPOPROTEIN"/>
    <property type="match status" value="1"/>
</dbReference>
<protein>
    <submittedName>
        <fullName evidence="1">CreA protein</fullName>
    </submittedName>
</protein>
<dbReference type="Proteomes" id="UP000563524">
    <property type="component" value="Unassembled WGS sequence"/>
</dbReference>
<evidence type="ECO:0000313" key="1">
    <source>
        <dbReference type="EMBL" id="MBB4659753.1"/>
    </source>
</evidence>
<gene>
    <name evidence="1" type="ORF">GGQ59_002294</name>
</gene>
<accession>A0A840I670</accession>
<evidence type="ECO:0000313" key="2">
    <source>
        <dbReference type="Proteomes" id="UP000563524"/>
    </source>
</evidence>